<proteinExistence type="predicted"/>
<dbReference type="AlphaFoldDB" id="A0A8D8UF54"/>
<evidence type="ECO:0000256" key="1">
    <source>
        <dbReference type="SAM" id="MobiDB-lite"/>
    </source>
</evidence>
<protein>
    <submittedName>
        <fullName evidence="2">Uncharacterized protein</fullName>
    </submittedName>
</protein>
<dbReference type="EMBL" id="HBUF01341058">
    <property type="protein sequence ID" value="CAG6703521.1"/>
    <property type="molecule type" value="Transcribed_RNA"/>
</dbReference>
<reference evidence="2" key="1">
    <citation type="submission" date="2021-05" db="EMBL/GenBank/DDBJ databases">
        <authorList>
            <person name="Alioto T."/>
            <person name="Alioto T."/>
            <person name="Gomez Garrido J."/>
        </authorList>
    </citation>
    <scope>NUCLEOTIDE SEQUENCE</scope>
</reference>
<accession>A0A8D8UF54</accession>
<dbReference type="EMBL" id="HBUF01341060">
    <property type="protein sequence ID" value="CAG6703526.1"/>
    <property type="molecule type" value="Transcribed_RNA"/>
</dbReference>
<dbReference type="EMBL" id="HBUF01341061">
    <property type="protein sequence ID" value="CAG6703530.1"/>
    <property type="molecule type" value="Transcribed_RNA"/>
</dbReference>
<feature type="compositionally biased region" description="Basic and acidic residues" evidence="1">
    <location>
        <begin position="1"/>
        <end position="17"/>
    </location>
</feature>
<feature type="region of interest" description="Disordered" evidence="1">
    <location>
        <begin position="1"/>
        <end position="20"/>
    </location>
</feature>
<name>A0A8D8UF54_9HEMI</name>
<sequence>MRQRDETCQKTERRDKAISQGTGQVSSCLVLMPTKETRLLVSSCKSRDETAILTRLCEKTTRQDKDISRLVISRAETRSLVRLYCRHEHETTRDLPCLVSARDFSSRGFFERRD</sequence>
<evidence type="ECO:0000313" key="2">
    <source>
        <dbReference type="EMBL" id="CAG6703530.1"/>
    </source>
</evidence>
<organism evidence="2">
    <name type="scientific">Cacopsylla melanoneura</name>
    <dbReference type="NCBI Taxonomy" id="428564"/>
    <lineage>
        <taxon>Eukaryota</taxon>
        <taxon>Metazoa</taxon>
        <taxon>Ecdysozoa</taxon>
        <taxon>Arthropoda</taxon>
        <taxon>Hexapoda</taxon>
        <taxon>Insecta</taxon>
        <taxon>Pterygota</taxon>
        <taxon>Neoptera</taxon>
        <taxon>Paraneoptera</taxon>
        <taxon>Hemiptera</taxon>
        <taxon>Sternorrhyncha</taxon>
        <taxon>Psylloidea</taxon>
        <taxon>Psyllidae</taxon>
        <taxon>Psyllinae</taxon>
        <taxon>Cacopsylla</taxon>
    </lineage>
</organism>